<comment type="caution">
    <text evidence="4">The sequence shown here is derived from an EMBL/GenBank/DDBJ whole genome shotgun (WGS) entry which is preliminary data.</text>
</comment>
<dbReference type="AlphaFoldDB" id="A0A2G5HPH6"/>
<dbReference type="InterPro" id="IPR044149">
    <property type="entry name" value="Nitrilases_CHs"/>
</dbReference>
<dbReference type="SUPFAM" id="SSF56317">
    <property type="entry name" value="Carbon-nitrogen hydrolase"/>
    <property type="match status" value="1"/>
</dbReference>
<evidence type="ECO:0000313" key="5">
    <source>
        <dbReference type="Proteomes" id="UP000230605"/>
    </source>
</evidence>
<dbReference type="GO" id="GO:0003824">
    <property type="term" value="F:catalytic activity"/>
    <property type="evidence" value="ECO:0007669"/>
    <property type="project" value="InterPro"/>
</dbReference>
<evidence type="ECO:0000259" key="3">
    <source>
        <dbReference type="PROSITE" id="PS50263"/>
    </source>
</evidence>
<dbReference type="EMBL" id="LKMD01000104">
    <property type="protein sequence ID" value="PIA94457.1"/>
    <property type="molecule type" value="Genomic_DNA"/>
</dbReference>
<accession>A0A2G5HPH6</accession>
<reference evidence="4 5" key="1">
    <citation type="submission" date="2015-10" db="EMBL/GenBank/DDBJ databases">
        <title>The cercosporin biosynthetic gene cluster was horizontally transferred to several fungal lineages and shown to be expanded in Cercospora beticola based on microsynteny with recipient genomes.</title>
        <authorList>
            <person name="De Jonge R."/>
            <person name="Ebert M.K."/>
            <person name="Suttle J.C."/>
            <person name="Jurick Ii W.M."/>
            <person name="Secor G.A."/>
            <person name="Thomma B.P."/>
            <person name="Van De Peer Y."/>
            <person name="Bolton M.D."/>
        </authorList>
    </citation>
    <scope>NUCLEOTIDE SEQUENCE [LARGE SCALE GENOMIC DNA]</scope>
    <source>
        <strain evidence="4 5">09-40</strain>
    </source>
</reference>
<evidence type="ECO:0000313" key="4">
    <source>
        <dbReference type="EMBL" id="PIA94457.1"/>
    </source>
</evidence>
<dbReference type="OrthoDB" id="10250282at2759"/>
<feature type="compositionally biased region" description="Polar residues" evidence="2">
    <location>
        <begin position="1"/>
        <end position="10"/>
    </location>
</feature>
<comment type="similarity">
    <text evidence="1">Belongs to the carbon-nitrogen hydrolase superfamily. Nitrilase family.</text>
</comment>
<organism evidence="4 5">
    <name type="scientific">Cercospora beticola</name>
    <name type="common">Sugarbeet leaf spot fungus</name>
    <dbReference type="NCBI Taxonomy" id="122368"/>
    <lineage>
        <taxon>Eukaryota</taxon>
        <taxon>Fungi</taxon>
        <taxon>Dikarya</taxon>
        <taxon>Ascomycota</taxon>
        <taxon>Pezizomycotina</taxon>
        <taxon>Dothideomycetes</taxon>
        <taxon>Dothideomycetidae</taxon>
        <taxon>Mycosphaerellales</taxon>
        <taxon>Mycosphaerellaceae</taxon>
        <taxon>Cercospora</taxon>
    </lineage>
</organism>
<dbReference type="Pfam" id="PF00795">
    <property type="entry name" value="CN_hydrolase"/>
    <property type="match status" value="1"/>
</dbReference>
<protein>
    <submittedName>
        <fullName evidence="4">Nitrilase</fullName>
    </submittedName>
</protein>
<dbReference type="Proteomes" id="UP000230605">
    <property type="component" value="Chromosome 6"/>
</dbReference>
<dbReference type="PROSITE" id="PS50263">
    <property type="entry name" value="CN_HYDROLASE"/>
    <property type="match status" value="1"/>
</dbReference>
<name>A0A2G5HPH6_CERBT</name>
<dbReference type="InterPro" id="IPR036526">
    <property type="entry name" value="C-N_Hydrolase_sf"/>
</dbReference>
<dbReference type="Gene3D" id="3.60.110.10">
    <property type="entry name" value="Carbon-nitrogen hydrolase"/>
    <property type="match status" value="1"/>
</dbReference>
<dbReference type="InterPro" id="IPR003010">
    <property type="entry name" value="C-N_Hydrolase"/>
</dbReference>
<evidence type="ECO:0000256" key="2">
    <source>
        <dbReference type="SAM" id="MobiDB-lite"/>
    </source>
</evidence>
<evidence type="ECO:0000256" key="1">
    <source>
        <dbReference type="ARBA" id="ARBA00008129"/>
    </source>
</evidence>
<proteinExistence type="inferred from homology"/>
<sequence length="510" mass="55182">MQPTVLQSRSTAERFPPRMQRTCPSPPAATAAVVDAIANSWHIGVATHHRRSDETHSAILGAACSSCSDGLWRPRGAALHLCSELHRLQQNFRNAHTSRVMPTKLTLAVSQSRTLASLPDTLDALAATARLAASKKVDLVLFPEAYLGGYPRTAAFGASIGSRTDDGREQFLHYFRSCVDLGDTPLGAGDDWVKRKLPVAEGKEYRGDGTREFLEKVARDTGVFIVTGLVEKSGGTLYCAALYVCPEKGVLGKRRKVMPTGSERLVWGQGSPSTLKAVTTTIRGVKLTMAAAICWENFMPLLRYSLYSQNVNLWLAPTADARDTWLPLMRTIGGEGRCFVLSSISCQKRKNLPGWVTGQATPASPAAVKTPSLVNGSLSPARGRRRSTIVKEDQHELVLPALNEENGSDHASAEQEQTVAGVLAKADVNDTSDPRGEEFVCRGGSCIVGPMGQVLQEPLWEVEDGGLLIQEADFEDCERGRLDLDVAGSYSRNDAFKLTVEGLDLNPPPT</sequence>
<feature type="domain" description="CN hydrolase" evidence="3">
    <location>
        <begin position="105"/>
        <end position="474"/>
    </location>
</feature>
<dbReference type="PANTHER" id="PTHR46044">
    <property type="entry name" value="NITRILASE"/>
    <property type="match status" value="1"/>
</dbReference>
<dbReference type="PANTHER" id="PTHR46044:SF1">
    <property type="entry name" value="CN HYDROLASE DOMAIN-CONTAINING PROTEIN"/>
    <property type="match status" value="1"/>
</dbReference>
<gene>
    <name evidence="4" type="ORF">CB0940_08822</name>
</gene>
<feature type="region of interest" description="Disordered" evidence="2">
    <location>
        <begin position="1"/>
        <end position="26"/>
    </location>
</feature>